<feature type="transmembrane region" description="Helical" evidence="1">
    <location>
        <begin position="33"/>
        <end position="54"/>
    </location>
</feature>
<feature type="transmembrane region" description="Helical" evidence="1">
    <location>
        <begin position="143"/>
        <end position="160"/>
    </location>
</feature>
<dbReference type="InterPro" id="IPR046740">
    <property type="entry name" value="DUF6790"/>
</dbReference>
<sequence>MGFFLIQWGVLVLGAAVHIALDRHPERRTPRRMCGLVALWAVVGGGVWTVVGGIGHIGPTSDEIADGIGYTQSMFQWEVGWADIAIGAAGVACAWKANRGGWMSAAVFVLLVSFWGDGIGHIMQWAAHDNTEPMNVWALPTDFLLPLIAVVFLVLSRHVGPRHPQLWRGTDRLGAR</sequence>
<dbReference type="RefSeq" id="WP_013416467.1">
    <property type="nucleotide sequence ID" value="NC_014659.1"/>
</dbReference>
<feature type="transmembrane region" description="Helical" evidence="1">
    <location>
        <begin position="102"/>
        <end position="123"/>
    </location>
</feature>
<dbReference type="EMBL" id="FN563149">
    <property type="protein sequence ID" value="CBH48941.1"/>
    <property type="molecule type" value="Genomic_DNA"/>
</dbReference>
<feature type="transmembrane region" description="Helical" evidence="1">
    <location>
        <begin position="74"/>
        <end position="95"/>
    </location>
</feature>
<organism evidence="2">
    <name type="scientific">Rhodococcus hoagii (strain 103S)</name>
    <name type="common">Rhodococcus equi</name>
    <dbReference type="NCBI Taxonomy" id="685727"/>
    <lineage>
        <taxon>Bacteria</taxon>
        <taxon>Bacillati</taxon>
        <taxon>Actinomycetota</taxon>
        <taxon>Actinomycetes</taxon>
        <taxon>Mycobacteriales</taxon>
        <taxon>Nocardiaceae</taxon>
        <taxon>Prescottella</taxon>
    </lineage>
</organism>
<protein>
    <submittedName>
        <fullName evidence="2">Integral membrane protein</fullName>
    </submittedName>
</protein>
<accession>A0A3S5Y8T3</accession>
<dbReference type="Proteomes" id="UP001154400">
    <property type="component" value="Chromosome"/>
</dbReference>
<name>A0A3S5Y8T3_RHOH1</name>
<evidence type="ECO:0000313" key="2">
    <source>
        <dbReference type="EMBL" id="CBH48941.1"/>
    </source>
</evidence>
<gene>
    <name evidence="2" type="ordered locus">REQ_29240</name>
</gene>
<feature type="transmembrane region" description="Helical" evidence="1">
    <location>
        <begin position="6"/>
        <end position="21"/>
    </location>
</feature>
<keyword evidence="1" id="KW-0472">Membrane</keyword>
<evidence type="ECO:0000256" key="1">
    <source>
        <dbReference type="SAM" id="Phobius"/>
    </source>
</evidence>
<dbReference type="Pfam" id="PF20589">
    <property type="entry name" value="DUF6790"/>
    <property type="match status" value="1"/>
</dbReference>
<evidence type="ECO:0000313" key="3">
    <source>
        <dbReference type="Proteomes" id="UP000006892"/>
    </source>
</evidence>
<dbReference type="KEGG" id="req:REQ_29240"/>
<keyword evidence="1" id="KW-1133">Transmembrane helix</keyword>
<reference evidence="2" key="1">
    <citation type="journal article" date="2010" name="PLoS Genet.">
        <title>The genome of a pathogenic rhodococcus: cooptive virulence underpinned by key gene acquisitions.</title>
        <authorList>
            <person name="Letek M."/>
            <person name="Gonzalez P."/>
            <person name="Macarthur I."/>
            <person name="Rodriguez H."/>
            <person name="Freeman T.C."/>
            <person name="Valero-Rello A."/>
            <person name="Blanco M."/>
            <person name="Buckley T."/>
            <person name="Cherevach I."/>
            <person name="Fahey R."/>
            <person name="Hapeshi A."/>
            <person name="Holdstock J."/>
            <person name="Leadon D."/>
            <person name="Navas J."/>
            <person name="Ocampo A."/>
            <person name="Quail M.A."/>
            <person name="Sanders M."/>
            <person name="Scortti M.M."/>
            <person name="Prescott J.F."/>
            <person name="Fogarty U."/>
            <person name="Meijer W.G."/>
            <person name="Parkhill J."/>
            <person name="Bentley S.D."/>
            <person name="Vazquez-Boland J.A."/>
        </authorList>
    </citation>
    <scope>NUCLEOTIDE SEQUENCE [LARGE SCALE GENOMIC DNA]</scope>
    <source>
        <strain evidence="2 3">103S</strain>
    </source>
</reference>
<keyword evidence="1" id="KW-0812">Transmembrane</keyword>
<dbReference type="AlphaFoldDB" id="A0A3S5Y8T3"/>
<proteinExistence type="predicted"/>